<keyword evidence="1" id="KW-0472">Membrane</keyword>
<feature type="transmembrane region" description="Helical" evidence="1">
    <location>
        <begin position="12"/>
        <end position="31"/>
    </location>
</feature>
<proteinExistence type="predicted"/>
<keyword evidence="1" id="KW-1133">Transmembrane helix</keyword>
<dbReference type="AlphaFoldDB" id="A0A6J6C8R6"/>
<reference evidence="2" key="1">
    <citation type="submission" date="2020-05" db="EMBL/GenBank/DDBJ databases">
        <authorList>
            <person name="Chiriac C."/>
            <person name="Salcher M."/>
            <person name="Ghai R."/>
            <person name="Kavagutti S V."/>
        </authorList>
    </citation>
    <scope>NUCLEOTIDE SEQUENCE</scope>
</reference>
<organism evidence="2">
    <name type="scientific">freshwater metagenome</name>
    <dbReference type="NCBI Taxonomy" id="449393"/>
    <lineage>
        <taxon>unclassified sequences</taxon>
        <taxon>metagenomes</taxon>
        <taxon>ecological metagenomes</taxon>
    </lineage>
</organism>
<dbReference type="InterPro" id="IPR021443">
    <property type="entry name" value="DUF3093"/>
</dbReference>
<sequence length="144" mass="15487">MLFRERLWPSAGVLLAASLSFPMLLLAALPFGPQVGFMAAFVGSVGLVTLLFATAPTISLDSHLKVGRMRIPIEALAETQTLDKEALKKLIGPEADVRAQLFIRGYIKTGIKIAISDATDPTPYVVISTRKPKELAVALLANRS</sequence>
<dbReference type="Pfam" id="PF11292">
    <property type="entry name" value="DUF3093"/>
    <property type="match status" value="1"/>
</dbReference>
<keyword evidence="1" id="KW-0812">Transmembrane</keyword>
<protein>
    <submittedName>
        <fullName evidence="2">Unannotated protein</fullName>
    </submittedName>
</protein>
<dbReference type="EMBL" id="CAEZST010000010">
    <property type="protein sequence ID" value="CAB4546979.1"/>
    <property type="molecule type" value="Genomic_DNA"/>
</dbReference>
<accession>A0A6J6C8R6</accession>
<evidence type="ECO:0000313" key="2">
    <source>
        <dbReference type="EMBL" id="CAB4546979.1"/>
    </source>
</evidence>
<gene>
    <name evidence="2" type="ORF">UFOPK1503_00728</name>
</gene>
<evidence type="ECO:0000256" key="1">
    <source>
        <dbReference type="SAM" id="Phobius"/>
    </source>
</evidence>
<feature type="transmembrane region" description="Helical" evidence="1">
    <location>
        <begin position="37"/>
        <end position="60"/>
    </location>
</feature>
<name>A0A6J6C8R6_9ZZZZ</name>